<reference evidence="1 2" key="1">
    <citation type="submission" date="2020-08" db="EMBL/GenBank/DDBJ databases">
        <title>Genomic Encyclopedia of Type Strains, Phase III (KMG-III): the genomes of soil and plant-associated and newly described type strains.</title>
        <authorList>
            <person name="Whitman W."/>
        </authorList>
    </citation>
    <scope>NUCLEOTIDE SEQUENCE [LARGE SCALE GENOMIC DNA]</scope>
    <source>
        <strain evidence="1 2">CECT 8088</strain>
    </source>
</reference>
<accession>A0A839UT94</accession>
<organism evidence="1 2">
    <name type="scientific">Endobacter medicaginis</name>
    <dbReference type="NCBI Taxonomy" id="1181271"/>
    <lineage>
        <taxon>Bacteria</taxon>
        <taxon>Pseudomonadati</taxon>
        <taxon>Pseudomonadota</taxon>
        <taxon>Alphaproteobacteria</taxon>
        <taxon>Acetobacterales</taxon>
        <taxon>Acetobacteraceae</taxon>
        <taxon>Endobacter</taxon>
    </lineage>
</organism>
<dbReference type="Proteomes" id="UP000557688">
    <property type="component" value="Unassembled WGS sequence"/>
</dbReference>
<evidence type="ECO:0000313" key="2">
    <source>
        <dbReference type="Proteomes" id="UP000557688"/>
    </source>
</evidence>
<dbReference type="AlphaFoldDB" id="A0A839UT94"/>
<gene>
    <name evidence="1" type="ORF">FHR90_000835</name>
</gene>
<protein>
    <submittedName>
        <fullName evidence="1">Phage repressor protein C with HTH and peptisase S24 domain</fullName>
    </submittedName>
</protein>
<dbReference type="EMBL" id="JACHXV010000003">
    <property type="protein sequence ID" value="MBB3173017.1"/>
    <property type="molecule type" value="Genomic_DNA"/>
</dbReference>
<keyword evidence="2" id="KW-1185">Reference proteome</keyword>
<proteinExistence type="predicted"/>
<name>A0A839UT94_9PROT</name>
<sequence>MAGPAEPHPPVAFDHEALWRAIDTLAAEHGLSPSGLAREAGLDATAFNPSKRHDPRSGAPRWPTLATLSAVLGATATPLDAFARLVGGARTLPGPHAAAAKPSGAVAPGRLPMLPIERLDQPGLFDADGHPQGELWGDIELPAPAAPGNYVVGLEAGHAPLYRPRSLLVVDPEAEPQVGDIALRFDSAGVGLVRVIEPGGGCAPLDGATQDHPTVSDGVVLLRLHRVAWASQ</sequence>
<evidence type="ECO:0000313" key="1">
    <source>
        <dbReference type="EMBL" id="MBB3173017.1"/>
    </source>
</evidence>
<dbReference type="RefSeq" id="WP_183274810.1">
    <property type="nucleotide sequence ID" value="NZ_JACHXV010000003.1"/>
</dbReference>
<comment type="caution">
    <text evidence="1">The sequence shown here is derived from an EMBL/GenBank/DDBJ whole genome shotgun (WGS) entry which is preliminary data.</text>
</comment>